<dbReference type="Pfam" id="PF24433">
    <property type="entry name" value="DUF7556"/>
    <property type="match status" value="1"/>
</dbReference>
<dbReference type="EMBL" id="JBHSWU010001390">
    <property type="protein sequence ID" value="MFC6726785.1"/>
    <property type="molecule type" value="Genomic_DNA"/>
</dbReference>
<organism evidence="1 2">
    <name type="scientific">Halobium palmae</name>
    <dbReference type="NCBI Taxonomy" id="1776492"/>
    <lineage>
        <taxon>Archaea</taxon>
        <taxon>Methanobacteriati</taxon>
        <taxon>Methanobacteriota</taxon>
        <taxon>Stenosarchaea group</taxon>
        <taxon>Halobacteria</taxon>
        <taxon>Halobacteriales</taxon>
        <taxon>Haloferacaceae</taxon>
        <taxon>Halobium</taxon>
    </lineage>
</organism>
<protein>
    <submittedName>
        <fullName evidence="1">Uncharacterized protein</fullName>
    </submittedName>
</protein>
<accession>A0ABD5S547</accession>
<evidence type="ECO:0000313" key="1">
    <source>
        <dbReference type="EMBL" id="MFC6726785.1"/>
    </source>
</evidence>
<gene>
    <name evidence="1" type="ORF">ACFQE1_20905</name>
</gene>
<proteinExistence type="predicted"/>
<evidence type="ECO:0000313" key="2">
    <source>
        <dbReference type="Proteomes" id="UP001596328"/>
    </source>
</evidence>
<keyword evidence="2" id="KW-1185">Reference proteome</keyword>
<dbReference type="AlphaFoldDB" id="A0ABD5S547"/>
<dbReference type="Proteomes" id="UP001596328">
    <property type="component" value="Unassembled WGS sequence"/>
</dbReference>
<sequence>MTTTTDETTVMSSIDDDGTTRRLVIADVDRDGAWIAMQLDGGDGGRATPLP</sequence>
<reference evidence="1 2" key="1">
    <citation type="journal article" date="2019" name="Int. J. Syst. Evol. Microbiol.">
        <title>The Global Catalogue of Microorganisms (GCM) 10K type strain sequencing project: providing services to taxonomists for standard genome sequencing and annotation.</title>
        <authorList>
            <consortium name="The Broad Institute Genomics Platform"/>
            <consortium name="The Broad Institute Genome Sequencing Center for Infectious Disease"/>
            <person name="Wu L."/>
            <person name="Ma J."/>
        </authorList>
    </citation>
    <scope>NUCLEOTIDE SEQUENCE [LARGE SCALE GENOMIC DNA]</scope>
    <source>
        <strain evidence="1 2">NBRC 111368</strain>
    </source>
</reference>
<name>A0ABD5S547_9EURY</name>
<comment type="caution">
    <text evidence="1">The sequence shown here is derived from an EMBL/GenBank/DDBJ whole genome shotgun (WGS) entry which is preliminary data.</text>
</comment>
<dbReference type="InterPro" id="IPR055978">
    <property type="entry name" value="DUF7556"/>
</dbReference>